<dbReference type="PANTHER" id="PTHR13085">
    <property type="entry name" value="MICROSOMAL SIGNAL PEPTIDASE 25 KDA SUBUNIT"/>
    <property type="match status" value="1"/>
</dbReference>
<evidence type="ECO:0000256" key="1">
    <source>
        <dbReference type="ARBA" id="ARBA00004477"/>
    </source>
</evidence>
<evidence type="ECO:0000313" key="11">
    <source>
        <dbReference type="Proteomes" id="UP000187455"/>
    </source>
</evidence>
<dbReference type="STRING" id="133383.A0A1R0GUH0"/>
<comment type="subcellular location">
    <subcellularLocation>
        <location evidence="1">Endoplasmic reticulum membrane</location>
        <topology evidence="1">Multi-pass membrane protein</topology>
    </subcellularLocation>
</comment>
<keyword evidence="7 9" id="KW-0472">Membrane</keyword>
<evidence type="ECO:0000256" key="9">
    <source>
        <dbReference type="SAM" id="Phobius"/>
    </source>
</evidence>
<evidence type="ECO:0000256" key="6">
    <source>
        <dbReference type="ARBA" id="ARBA00022989"/>
    </source>
</evidence>
<evidence type="ECO:0000256" key="8">
    <source>
        <dbReference type="ARBA" id="ARBA00045608"/>
    </source>
</evidence>
<evidence type="ECO:0000256" key="7">
    <source>
        <dbReference type="ARBA" id="ARBA00023136"/>
    </source>
</evidence>
<keyword evidence="6 9" id="KW-1133">Transmembrane helix</keyword>
<accession>A0A1R0GUH0</accession>
<evidence type="ECO:0000256" key="2">
    <source>
        <dbReference type="ARBA" id="ARBA00007324"/>
    </source>
</evidence>
<sequence>MAKKITFDTSSSNDLKVACQTQIKKHLNKSGYTESHFNEDLVLACGYIGALACLADFAYSYKYGFNETIWASYYSVSLYAITYLISLFYSTFIIKNTFYYGTSPSKSIRVQIASSSSKYSDVFTICVTAPDSSKSASSSNSFGKYFYANGELSSDAIALEIDSLLAKCL</sequence>
<dbReference type="PANTHER" id="PTHR13085:SF0">
    <property type="entry name" value="SIGNAL PEPTIDASE COMPLEX SUBUNIT 2"/>
    <property type="match status" value="1"/>
</dbReference>
<gene>
    <name evidence="10" type="ORF">AYI68_g5372</name>
</gene>
<dbReference type="Proteomes" id="UP000187455">
    <property type="component" value="Unassembled WGS sequence"/>
</dbReference>
<comment type="caution">
    <text evidence="10">The sequence shown here is derived from an EMBL/GenBank/DDBJ whole genome shotgun (WGS) entry which is preliminary data.</text>
</comment>
<feature type="transmembrane region" description="Helical" evidence="9">
    <location>
        <begin position="41"/>
        <end position="61"/>
    </location>
</feature>
<comment type="similarity">
    <text evidence="2">Belongs to the SPCS2 family.</text>
</comment>
<name>A0A1R0GUH0_9FUNG</name>
<comment type="function">
    <text evidence="8">Component of the signal peptidase complex (SPC) which catalyzes the cleavage of N-terminal signal sequences from nascent proteins as they are translocated into the lumen of the endoplasmic reticulum. Enhances the enzymatic activity of SPC and facilitates the interactions between different components of the translocation site.</text>
</comment>
<keyword evidence="4 9" id="KW-0812">Transmembrane</keyword>
<dbReference type="AlphaFoldDB" id="A0A1R0GUH0"/>
<dbReference type="GO" id="GO:0045047">
    <property type="term" value="P:protein targeting to ER"/>
    <property type="evidence" value="ECO:0007669"/>
    <property type="project" value="TreeGrafter"/>
</dbReference>
<dbReference type="InterPro" id="IPR009582">
    <property type="entry name" value="Spc2/SPCS2"/>
</dbReference>
<keyword evidence="11" id="KW-1185">Reference proteome</keyword>
<reference evidence="10 11" key="1">
    <citation type="journal article" date="2016" name="Mol. Biol. Evol.">
        <title>Genome-Wide Survey of Gut Fungi (Harpellales) Reveals the First Horizontally Transferred Ubiquitin Gene from a Mosquito Host.</title>
        <authorList>
            <person name="Wang Y."/>
            <person name="White M.M."/>
            <person name="Kvist S."/>
            <person name="Moncalvo J.M."/>
        </authorList>
    </citation>
    <scope>NUCLEOTIDE SEQUENCE [LARGE SCALE GENOMIC DNA]</scope>
    <source>
        <strain evidence="10 11">ALG-7-W6</strain>
    </source>
</reference>
<keyword evidence="5" id="KW-0256">Endoplasmic reticulum</keyword>
<dbReference type="GO" id="GO:0006465">
    <property type="term" value="P:signal peptide processing"/>
    <property type="evidence" value="ECO:0007669"/>
    <property type="project" value="InterPro"/>
</dbReference>
<evidence type="ECO:0000256" key="3">
    <source>
        <dbReference type="ARBA" id="ARBA00017057"/>
    </source>
</evidence>
<dbReference type="GO" id="GO:0005787">
    <property type="term" value="C:signal peptidase complex"/>
    <property type="evidence" value="ECO:0007669"/>
    <property type="project" value="InterPro"/>
</dbReference>
<feature type="transmembrane region" description="Helical" evidence="9">
    <location>
        <begin position="73"/>
        <end position="94"/>
    </location>
</feature>
<evidence type="ECO:0000256" key="5">
    <source>
        <dbReference type="ARBA" id="ARBA00022824"/>
    </source>
</evidence>
<organism evidence="10 11">
    <name type="scientific">Smittium mucronatum</name>
    <dbReference type="NCBI Taxonomy" id="133383"/>
    <lineage>
        <taxon>Eukaryota</taxon>
        <taxon>Fungi</taxon>
        <taxon>Fungi incertae sedis</taxon>
        <taxon>Zoopagomycota</taxon>
        <taxon>Kickxellomycotina</taxon>
        <taxon>Harpellomycetes</taxon>
        <taxon>Harpellales</taxon>
        <taxon>Legeriomycetaceae</taxon>
        <taxon>Smittium</taxon>
    </lineage>
</organism>
<evidence type="ECO:0000256" key="4">
    <source>
        <dbReference type="ARBA" id="ARBA00022692"/>
    </source>
</evidence>
<proteinExistence type="inferred from homology"/>
<evidence type="ECO:0000313" key="10">
    <source>
        <dbReference type="EMBL" id="OLY80529.1"/>
    </source>
</evidence>
<protein>
    <recommendedName>
        <fullName evidence="3">Signal peptidase complex subunit 2</fullName>
    </recommendedName>
</protein>
<dbReference type="OrthoDB" id="29558at2759"/>
<dbReference type="Pfam" id="PF06703">
    <property type="entry name" value="SPC25"/>
    <property type="match status" value="1"/>
</dbReference>
<dbReference type="EMBL" id="LSSL01003394">
    <property type="protein sequence ID" value="OLY80529.1"/>
    <property type="molecule type" value="Genomic_DNA"/>
</dbReference>